<dbReference type="Gene3D" id="3.40.50.410">
    <property type="entry name" value="von Willebrand factor, type A domain"/>
    <property type="match status" value="1"/>
</dbReference>
<dbReference type="InterPro" id="IPR036465">
    <property type="entry name" value="vWFA_dom_sf"/>
</dbReference>
<dbReference type="Pfam" id="PF00092">
    <property type="entry name" value="VWA"/>
    <property type="match status" value="1"/>
</dbReference>
<gene>
    <name evidence="3" type="ORF">GCM10011507_33720</name>
</gene>
<proteinExistence type="predicted"/>
<evidence type="ECO:0000313" key="3">
    <source>
        <dbReference type="EMBL" id="GGA79756.1"/>
    </source>
</evidence>
<dbReference type="NCBIfam" id="TIGR03436">
    <property type="entry name" value="acidobact_VWFA"/>
    <property type="match status" value="1"/>
</dbReference>
<evidence type="ECO:0000313" key="4">
    <source>
        <dbReference type="Proteomes" id="UP000648801"/>
    </source>
</evidence>
<dbReference type="PROSITE" id="PS50234">
    <property type="entry name" value="VWFA"/>
    <property type="match status" value="1"/>
</dbReference>
<dbReference type="AlphaFoldDB" id="A0A916S223"/>
<sequence length="366" mass="39961">MRTRNRVTRQYVLFSALFAVAFFGGVGTVAQDDSSSIHVNVVLVQLNVAVTDHKGNYISGLRPEDFAIYEDKIPEKTATFEEGNEPTRRLINLGSSSSGPAAEDPASATATMSKMGGGPPVVSAQPWMEGANVFILFDTSNYMYRGFVYAQDAIADFVRSLVGVNRVALYSYSRNLSRVSTLTTDRAKVLRSVRSTVAGDDAALYNSLLLTVKDAANLTGRKAIVVFSNGPDNASLVPPEDVAELAQSTGTIIYMISTRKAEEEPVSTAVFERMSKATGGKAYFAKDWQDEKQAFMSIRDDLAHLYSLSYYPAPNPNGGWRSITVKLVGKDLQKYHIRTRDGYRLLKQNPTTMTSLGETGPESASK</sequence>
<comment type="caution">
    <text evidence="3">The sequence shown here is derived from an EMBL/GenBank/DDBJ whole genome shotgun (WGS) entry which is preliminary data.</text>
</comment>
<dbReference type="EMBL" id="BMJB01000004">
    <property type="protein sequence ID" value="GGA79756.1"/>
    <property type="molecule type" value="Genomic_DNA"/>
</dbReference>
<dbReference type="InterPro" id="IPR002035">
    <property type="entry name" value="VWF_A"/>
</dbReference>
<keyword evidence="4" id="KW-1185">Reference proteome</keyword>
<accession>A0A916S223</accession>
<organism evidence="3 4">
    <name type="scientific">Edaphobacter acidisoli</name>
    <dbReference type="NCBI Taxonomy" id="2040573"/>
    <lineage>
        <taxon>Bacteria</taxon>
        <taxon>Pseudomonadati</taxon>
        <taxon>Acidobacteriota</taxon>
        <taxon>Terriglobia</taxon>
        <taxon>Terriglobales</taxon>
        <taxon>Acidobacteriaceae</taxon>
        <taxon>Edaphobacter</taxon>
    </lineage>
</organism>
<protein>
    <recommendedName>
        <fullName evidence="2">VWFA domain-containing protein</fullName>
    </recommendedName>
</protein>
<dbReference type="SMART" id="SM00327">
    <property type="entry name" value="VWA"/>
    <property type="match status" value="1"/>
</dbReference>
<reference evidence="3" key="1">
    <citation type="journal article" date="2014" name="Int. J. Syst. Evol. Microbiol.">
        <title>Complete genome sequence of Corynebacterium casei LMG S-19264T (=DSM 44701T), isolated from a smear-ripened cheese.</title>
        <authorList>
            <consortium name="US DOE Joint Genome Institute (JGI-PGF)"/>
            <person name="Walter F."/>
            <person name="Albersmeier A."/>
            <person name="Kalinowski J."/>
            <person name="Ruckert C."/>
        </authorList>
    </citation>
    <scope>NUCLEOTIDE SEQUENCE</scope>
    <source>
        <strain evidence="3">CGMCC 1.15447</strain>
    </source>
</reference>
<dbReference type="RefSeq" id="WP_188760713.1">
    <property type="nucleotide sequence ID" value="NZ_BMJB01000004.1"/>
</dbReference>
<evidence type="ECO:0000256" key="1">
    <source>
        <dbReference type="SAM" id="MobiDB-lite"/>
    </source>
</evidence>
<reference evidence="3" key="2">
    <citation type="submission" date="2020-09" db="EMBL/GenBank/DDBJ databases">
        <authorList>
            <person name="Sun Q."/>
            <person name="Zhou Y."/>
        </authorList>
    </citation>
    <scope>NUCLEOTIDE SEQUENCE</scope>
    <source>
        <strain evidence="3">CGMCC 1.15447</strain>
    </source>
</reference>
<dbReference type="InterPro" id="IPR017802">
    <property type="entry name" value="VWFA-rel_acidobac-type"/>
</dbReference>
<name>A0A916S223_9BACT</name>
<feature type="domain" description="VWFA" evidence="2">
    <location>
        <begin position="132"/>
        <end position="302"/>
    </location>
</feature>
<dbReference type="SUPFAM" id="SSF53300">
    <property type="entry name" value="vWA-like"/>
    <property type="match status" value="1"/>
</dbReference>
<evidence type="ECO:0000259" key="2">
    <source>
        <dbReference type="PROSITE" id="PS50234"/>
    </source>
</evidence>
<feature type="region of interest" description="Disordered" evidence="1">
    <location>
        <begin position="89"/>
        <end position="114"/>
    </location>
</feature>
<dbReference type="Proteomes" id="UP000648801">
    <property type="component" value="Unassembled WGS sequence"/>
</dbReference>